<dbReference type="InterPro" id="IPR027417">
    <property type="entry name" value="P-loop_NTPase"/>
</dbReference>
<dbReference type="SMART" id="SM00174">
    <property type="entry name" value="RHO"/>
    <property type="match status" value="1"/>
</dbReference>
<name>A0A2V1A8U7_9ASCO</name>
<dbReference type="Pfam" id="PF00071">
    <property type="entry name" value="Ras"/>
    <property type="match status" value="1"/>
</dbReference>
<dbReference type="SMART" id="SM00175">
    <property type="entry name" value="RAB"/>
    <property type="match status" value="1"/>
</dbReference>
<dbReference type="RefSeq" id="XP_025335419.1">
    <property type="nucleotide sequence ID" value="XM_025481119.1"/>
</dbReference>
<dbReference type="SUPFAM" id="SSF52540">
    <property type="entry name" value="P-loop containing nucleoside triphosphate hydrolases"/>
    <property type="match status" value="1"/>
</dbReference>
<dbReference type="GO" id="GO:0005525">
    <property type="term" value="F:GTP binding"/>
    <property type="evidence" value="ECO:0007669"/>
    <property type="project" value="UniProtKB-KW"/>
</dbReference>
<dbReference type="Gene3D" id="3.40.50.300">
    <property type="entry name" value="P-loop containing nucleotide triphosphate hydrolases"/>
    <property type="match status" value="1"/>
</dbReference>
<dbReference type="GO" id="GO:0003924">
    <property type="term" value="F:GTPase activity"/>
    <property type="evidence" value="ECO:0007669"/>
    <property type="project" value="InterPro"/>
</dbReference>
<feature type="region of interest" description="Disordered" evidence="3">
    <location>
        <begin position="258"/>
        <end position="327"/>
    </location>
</feature>
<feature type="compositionally biased region" description="Low complexity" evidence="3">
    <location>
        <begin position="294"/>
        <end position="305"/>
    </location>
</feature>
<sequence length="327" mass="35567">MNRILDGLSSLNSQYDILVMGESGVGKTSLVQRYVNGTFSEGPHDQAEQLYIKAVENEQAETIVSSSSHNSSITEISILDSSPLADVYGASRKQQVKNTSTILFVYAMDDRQSFEALEYLIGTVKTFCDGELPPFVVVAAKSDMYESCQVWYDDGEAMANRFGACGFFSVSALSDINVNDCFVPLVEAALDARENKTLMAARSEAFSLSEAVTASPDSSLHEFKNEKGFHFRRPSKIPASNSQNFDSHLSASTGPGIESFSSEFPQIPESGSEATPVESSLAQSRLAKKENLQSTSSISTGSYPSKPRAYQKDEKPKKEKSGCCIIV</sequence>
<dbReference type="GO" id="GO:0007165">
    <property type="term" value="P:signal transduction"/>
    <property type="evidence" value="ECO:0007669"/>
    <property type="project" value="InterPro"/>
</dbReference>
<evidence type="ECO:0000256" key="2">
    <source>
        <dbReference type="ARBA" id="ARBA00023134"/>
    </source>
</evidence>
<dbReference type="GeneID" id="37002620"/>
<keyword evidence="5" id="KW-1185">Reference proteome</keyword>
<dbReference type="PRINTS" id="PR00449">
    <property type="entry name" value="RASTRNSFRMNG"/>
</dbReference>
<dbReference type="Proteomes" id="UP000244406">
    <property type="component" value="Unassembled WGS sequence"/>
</dbReference>
<gene>
    <name evidence="4" type="ORF">CXQ87_002620</name>
</gene>
<dbReference type="GO" id="GO:0016020">
    <property type="term" value="C:membrane"/>
    <property type="evidence" value="ECO:0007669"/>
    <property type="project" value="InterPro"/>
</dbReference>
<dbReference type="AlphaFoldDB" id="A0A2V1A8U7"/>
<evidence type="ECO:0000256" key="1">
    <source>
        <dbReference type="ARBA" id="ARBA00022741"/>
    </source>
</evidence>
<keyword evidence="1" id="KW-0547">Nucleotide-binding</keyword>
<protein>
    <submittedName>
        <fullName evidence="4">Uncharacterized protein</fullName>
    </submittedName>
</protein>
<dbReference type="InterPro" id="IPR025662">
    <property type="entry name" value="Sigma_54_int_dom_ATP-bd_1"/>
</dbReference>
<feature type="compositionally biased region" description="Basic and acidic residues" evidence="3">
    <location>
        <begin position="310"/>
        <end position="321"/>
    </location>
</feature>
<dbReference type="SMART" id="SM00173">
    <property type="entry name" value="RAS"/>
    <property type="match status" value="1"/>
</dbReference>
<dbReference type="PROSITE" id="PS51419">
    <property type="entry name" value="RAB"/>
    <property type="match status" value="1"/>
</dbReference>
<keyword evidence="2" id="KW-0342">GTP-binding</keyword>
<proteinExistence type="predicted"/>
<dbReference type="EMBL" id="PKFP01000001">
    <property type="protein sequence ID" value="PVH14479.1"/>
    <property type="molecule type" value="Genomic_DNA"/>
</dbReference>
<comment type="caution">
    <text evidence="4">The sequence shown here is derived from an EMBL/GenBank/DDBJ whole genome shotgun (WGS) entry which is preliminary data.</text>
</comment>
<organism evidence="4 5">
    <name type="scientific">Candidozyma duobushaemuli</name>
    <dbReference type="NCBI Taxonomy" id="1231522"/>
    <lineage>
        <taxon>Eukaryota</taxon>
        <taxon>Fungi</taxon>
        <taxon>Dikarya</taxon>
        <taxon>Ascomycota</taxon>
        <taxon>Saccharomycotina</taxon>
        <taxon>Pichiomycetes</taxon>
        <taxon>Metschnikowiaceae</taxon>
        <taxon>Candidozyma</taxon>
    </lineage>
</organism>
<dbReference type="InterPro" id="IPR020849">
    <property type="entry name" value="Small_GTPase_Ras-type"/>
</dbReference>
<reference evidence="4 5" key="1">
    <citation type="submission" date="2017-12" db="EMBL/GenBank/DDBJ databases">
        <title>Genome Sequence of the Amphotericin B-resistant Candida duobushaemulonii strain, B09383.</title>
        <authorList>
            <person name="Chow N.A."/>
            <person name="Gade L."/>
            <person name="Batra D."/>
            <person name="Rowe L.A."/>
            <person name="Loparev V.N."/>
            <person name="Litvintseva A.P."/>
        </authorList>
    </citation>
    <scope>NUCLEOTIDE SEQUENCE [LARGE SCALE GENOMIC DNA]</scope>
    <source>
        <strain evidence="4 5">B09383</strain>
    </source>
</reference>
<evidence type="ECO:0000256" key="3">
    <source>
        <dbReference type="SAM" id="MobiDB-lite"/>
    </source>
</evidence>
<dbReference type="PROSITE" id="PS51421">
    <property type="entry name" value="RAS"/>
    <property type="match status" value="1"/>
</dbReference>
<dbReference type="VEuPathDB" id="FungiDB:CXQ87_002620"/>
<dbReference type="PANTHER" id="PTHR24070">
    <property type="entry name" value="RAS, DI-RAS, AND RHEB FAMILY MEMBERS OF SMALL GTPASE SUPERFAMILY"/>
    <property type="match status" value="1"/>
</dbReference>
<dbReference type="PROSITE" id="PS00675">
    <property type="entry name" value="SIGMA54_INTERACT_1"/>
    <property type="match status" value="1"/>
</dbReference>
<accession>A0A2V1A8U7</accession>
<evidence type="ECO:0000313" key="5">
    <source>
        <dbReference type="Proteomes" id="UP000244406"/>
    </source>
</evidence>
<evidence type="ECO:0000313" key="4">
    <source>
        <dbReference type="EMBL" id="PVH14479.1"/>
    </source>
</evidence>
<dbReference type="InterPro" id="IPR001806">
    <property type="entry name" value="Small_GTPase"/>
</dbReference>